<evidence type="ECO:0008006" key="4">
    <source>
        <dbReference type="Google" id="ProtNLM"/>
    </source>
</evidence>
<comment type="caution">
    <text evidence="2">The sequence shown here is derived from an EMBL/GenBank/DDBJ whole genome shotgun (WGS) entry which is preliminary data.</text>
</comment>
<evidence type="ECO:0000313" key="3">
    <source>
        <dbReference type="Proteomes" id="UP001291930"/>
    </source>
</evidence>
<keyword evidence="3" id="KW-1185">Reference proteome</keyword>
<dbReference type="Proteomes" id="UP001291930">
    <property type="component" value="Unassembled WGS sequence"/>
</dbReference>
<dbReference type="EMBL" id="JAXOVW010000050">
    <property type="protein sequence ID" value="MDZ5609133.1"/>
    <property type="molecule type" value="Genomic_DNA"/>
</dbReference>
<evidence type="ECO:0000256" key="1">
    <source>
        <dbReference type="SAM" id="Coils"/>
    </source>
</evidence>
<name>A0ABU5K0D1_9BACI</name>
<sequence>MMELENRVANLEQCVNSLRKTLEQLAGELSNKVDLIHFTNEIDNMKT</sequence>
<evidence type="ECO:0000313" key="2">
    <source>
        <dbReference type="EMBL" id="MDZ5609133.1"/>
    </source>
</evidence>
<keyword evidence="1" id="KW-0175">Coiled coil</keyword>
<dbReference type="RefSeq" id="WP_374218680.1">
    <property type="nucleotide sequence ID" value="NZ_JAXOVW010000050.1"/>
</dbReference>
<reference evidence="3" key="1">
    <citation type="submission" date="2023-11" db="EMBL/GenBank/DDBJ databases">
        <title>Genome Sequence of Bacillus pseudomycoides stain BUPM19.</title>
        <authorList>
            <person name="Farhat A."/>
        </authorList>
    </citation>
    <scope>NUCLEOTIDE SEQUENCE [LARGE SCALE GENOMIC DNA]</scope>
    <source>
        <strain evidence="3">BUPM19</strain>
    </source>
</reference>
<gene>
    <name evidence="2" type="ORF">U2I54_19200</name>
</gene>
<protein>
    <recommendedName>
        <fullName evidence="4">Degradation enzyme regulation protein DegQ</fullName>
    </recommendedName>
</protein>
<proteinExistence type="predicted"/>
<accession>A0ABU5K0D1</accession>
<organism evidence="2 3">
    <name type="scientific">Bacillus bingmayongensis</name>
    <dbReference type="NCBI Taxonomy" id="1150157"/>
    <lineage>
        <taxon>Bacteria</taxon>
        <taxon>Bacillati</taxon>
        <taxon>Bacillota</taxon>
        <taxon>Bacilli</taxon>
        <taxon>Bacillales</taxon>
        <taxon>Bacillaceae</taxon>
        <taxon>Bacillus</taxon>
    </lineage>
</organism>
<feature type="coiled-coil region" evidence="1">
    <location>
        <begin position="1"/>
        <end position="28"/>
    </location>
</feature>